<protein>
    <submittedName>
        <fullName evidence="1">Uncharacterized protein</fullName>
    </submittedName>
</protein>
<accession>A0A6S6TG99</accession>
<proteinExistence type="predicted"/>
<dbReference type="EMBL" id="CACVAT010000230">
    <property type="protein sequence ID" value="CAA6814372.1"/>
    <property type="molecule type" value="Genomic_DNA"/>
</dbReference>
<organism evidence="1">
    <name type="scientific">uncultured Thiotrichaceae bacterium</name>
    <dbReference type="NCBI Taxonomy" id="298394"/>
    <lineage>
        <taxon>Bacteria</taxon>
        <taxon>Pseudomonadati</taxon>
        <taxon>Pseudomonadota</taxon>
        <taxon>Gammaproteobacteria</taxon>
        <taxon>Thiotrichales</taxon>
        <taxon>Thiotrichaceae</taxon>
        <taxon>environmental samples</taxon>
    </lineage>
</organism>
<dbReference type="AlphaFoldDB" id="A0A6S6TG99"/>
<name>A0A6S6TG99_9GAMM</name>
<evidence type="ECO:0000313" key="1">
    <source>
        <dbReference type="EMBL" id="CAA6814372.1"/>
    </source>
</evidence>
<gene>
    <name evidence="1" type="ORF">HELGO_WM35559</name>
</gene>
<sequence length="184" mass="21001">MIKRIIVVVVIFILGVQMGACQPSDQELAACNQTINKKLELTQPYSDWVQVLCTKEGHVIKPGKNYQWFSSGKNNIYLNSTGEIQVLNEGRGYKDGMALKIAWGRLERVDYVVRNFNNFLLRLKPDAPKYNIAHSLGFKGDMSFSYNFFILSSNDHPGYMVICKEVCHYGEPFLIEVKRLAQSK</sequence>
<reference evidence="1" key="1">
    <citation type="submission" date="2020-01" db="EMBL/GenBank/DDBJ databases">
        <authorList>
            <person name="Meier V. D."/>
            <person name="Meier V D."/>
        </authorList>
    </citation>
    <scope>NUCLEOTIDE SEQUENCE</scope>
    <source>
        <strain evidence="1">HLG_WM_MAG_09</strain>
    </source>
</reference>